<name>A0ABR1IMD0_9AGAR</name>
<comment type="caution">
    <text evidence="3">The sequence shown here is derived from an EMBL/GenBank/DDBJ whole genome shotgun (WGS) entry which is preliminary data.</text>
</comment>
<evidence type="ECO:0000313" key="3">
    <source>
        <dbReference type="EMBL" id="KAK7436567.1"/>
    </source>
</evidence>
<evidence type="ECO:0000313" key="2">
    <source>
        <dbReference type="EMBL" id="KAK7436552.1"/>
    </source>
</evidence>
<dbReference type="EMBL" id="JBANRG010000093">
    <property type="protein sequence ID" value="KAK7436552.1"/>
    <property type="molecule type" value="Genomic_DNA"/>
</dbReference>
<accession>A0ABR1IMD0</accession>
<reference evidence="3 4" key="1">
    <citation type="submission" date="2024-01" db="EMBL/GenBank/DDBJ databases">
        <title>A draft genome for the cacao thread blight pathogen Marasmiellus scandens.</title>
        <authorList>
            <person name="Baruah I.K."/>
            <person name="Leung J."/>
            <person name="Bukari Y."/>
            <person name="Amoako-Attah I."/>
            <person name="Meinhardt L.W."/>
            <person name="Bailey B.A."/>
            <person name="Cohen S.P."/>
        </authorList>
    </citation>
    <scope>NUCLEOTIDE SEQUENCE [LARGE SCALE GENOMIC DNA]</scope>
    <source>
        <strain evidence="3 4">GH-19</strain>
    </source>
</reference>
<organism evidence="3 4">
    <name type="scientific">Marasmiellus scandens</name>
    <dbReference type="NCBI Taxonomy" id="2682957"/>
    <lineage>
        <taxon>Eukaryota</taxon>
        <taxon>Fungi</taxon>
        <taxon>Dikarya</taxon>
        <taxon>Basidiomycota</taxon>
        <taxon>Agaricomycotina</taxon>
        <taxon>Agaricomycetes</taxon>
        <taxon>Agaricomycetidae</taxon>
        <taxon>Agaricales</taxon>
        <taxon>Marasmiineae</taxon>
        <taxon>Omphalotaceae</taxon>
        <taxon>Marasmiellus</taxon>
    </lineage>
</organism>
<dbReference type="EMBL" id="JBANRG010000093">
    <property type="protein sequence ID" value="KAK7436567.1"/>
    <property type="molecule type" value="Genomic_DNA"/>
</dbReference>
<feature type="region of interest" description="Disordered" evidence="1">
    <location>
        <begin position="125"/>
        <end position="144"/>
    </location>
</feature>
<gene>
    <name evidence="2" type="ORF">VKT23_019106</name>
    <name evidence="3" type="ORF">VKT23_019121</name>
</gene>
<evidence type="ECO:0000313" key="4">
    <source>
        <dbReference type="Proteomes" id="UP001498398"/>
    </source>
</evidence>
<dbReference type="Proteomes" id="UP001498398">
    <property type="component" value="Unassembled WGS sequence"/>
</dbReference>
<sequence length="582" mass="64624">MDAEVEKDAFYFLRGLDWKNVVHLAHSSADNLNDVLPMFESFYNSLVGGYKSEPVIALALRAMLQKKIQGCLGVDIRPISHEQWYLNTSEAEKLEKTGLIWTPDTKLPPVNVELNVVHACSSKSGRKRTRAVSESREEGDEYRDAHIRHKRKTTDISPTVATSHGTRPISFDPLSSSRRMHSYEEKVSVGVALATHDCLQEPPVADDSAVLFGTDFILRGKDLAEDVEYDESHKLVCTQCIVRGLKCTETVKILGKDTGQCHNCYKSHAAISCSLREPGSAQFQQVQAEYLAGYSKGNFRALNALSAILRHTIMTCLVTVRTCEQSWTEIERKMKDCSHRIVKAAARSKEEVDFIVETVPVVGYILTTVVGLVRDASGPGGDSAHPRPQVRARVSSTPLIDAGKLLVEQLVGPSVPCSACVLERLRHRGAVTHLRTSEAVCSHEEFPSTVFEQAQTEYMEGYSSERITDVELQECLQEILRKLAAYSRGVDAHRKARAGLEQCMAIFAEHVTAAALRSSEELDFHIQRVPFLGWVVDVAGRVHYGYPLEAPPVIQETEQKPSFCVLPSTWNSQSKLSTVQCA</sequence>
<protein>
    <submittedName>
        <fullName evidence="3">Uncharacterized protein</fullName>
    </submittedName>
</protein>
<keyword evidence="4" id="KW-1185">Reference proteome</keyword>
<proteinExistence type="predicted"/>
<evidence type="ECO:0000256" key="1">
    <source>
        <dbReference type="SAM" id="MobiDB-lite"/>
    </source>
</evidence>